<sequence>MSESLGLTLGSIEIGVLISSILFGVTTVQLYLYYQGKFKDLWWTRGLVWLIWLTELLHTVFFWIYLYRVTVTYYGDPTHLVESHWTLNVSSFFDGLIGGSVQSLPLLLISWAVSLVQFSGALATTIIGQRTTLPFFAAHYGWIVTMTLSLCVFVDIINTVGLCYFLWTRKSGLRSTNEIVEKLIIWTVETGLVTTVAALLMLITSRALPDTSVWICISVFYAKLYSNSLLASSVPHLSMPERSAYIDMQTEWPDVPAPESALRVFRRAHEHYGAAICFRAGKLLPCRYLLWPAHPTLKPDASSKPETRVHVQLKPGAQTASGESSDPPHTDDNIALEERTGKGRDDLESQVTFDAI</sequence>
<feature type="region of interest" description="Disordered" evidence="1">
    <location>
        <begin position="300"/>
        <end position="356"/>
    </location>
</feature>
<keyword evidence="5" id="KW-1185">Reference proteome</keyword>
<feature type="transmembrane region" description="Helical" evidence="2">
    <location>
        <begin position="46"/>
        <end position="66"/>
    </location>
</feature>
<evidence type="ECO:0000313" key="5">
    <source>
        <dbReference type="Proteomes" id="UP000298327"/>
    </source>
</evidence>
<evidence type="ECO:0000256" key="2">
    <source>
        <dbReference type="SAM" id="Phobius"/>
    </source>
</evidence>
<keyword evidence="2" id="KW-0472">Membrane</keyword>
<feature type="compositionally biased region" description="Basic and acidic residues" evidence="1">
    <location>
        <begin position="326"/>
        <end position="347"/>
    </location>
</feature>
<comment type="caution">
    <text evidence="4">The sequence shown here is derived from an EMBL/GenBank/DDBJ whole genome shotgun (WGS) entry which is preliminary data.</text>
</comment>
<protein>
    <recommendedName>
        <fullName evidence="3">DUF6534 domain-containing protein</fullName>
    </recommendedName>
</protein>
<dbReference type="AlphaFoldDB" id="A0A4Y9Y604"/>
<gene>
    <name evidence="4" type="ORF">EVG20_g8585</name>
</gene>
<dbReference type="EMBL" id="SEOQ01000757">
    <property type="protein sequence ID" value="TFY57348.1"/>
    <property type="molecule type" value="Genomic_DNA"/>
</dbReference>
<keyword evidence="2" id="KW-1133">Transmembrane helix</keyword>
<reference evidence="4 5" key="1">
    <citation type="submission" date="2019-02" db="EMBL/GenBank/DDBJ databases">
        <title>Genome sequencing of the rare red list fungi Dentipellis fragilis.</title>
        <authorList>
            <person name="Buettner E."/>
            <person name="Kellner H."/>
        </authorList>
    </citation>
    <scope>NUCLEOTIDE SEQUENCE [LARGE SCALE GENOMIC DNA]</scope>
    <source>
        <strain evidence="4 5">DSM 105465</strain>
    </source>
</reference>
<dbReference type="PANTHER" id="PTHR40465">
    <property type="entry name" value="CHROMOSOME 1, WHOLE GENOME SHOTGUN SEQUENCE"/>
    <property type="match status" value="1"/>
</dbReference>
<feature type="transmembrane region" description="Helical" evidence="2">
    <location>
        <begin position="12"/>
        <end position="34"/>
    </location>
</feature>
<dbReference type="Proteomes" id="UP000298327">
    <property type="component" value="Unassembled WGS sequence"/>
</dbReference>
<dbReference type="InterPro" id="IPR045339">
    <property type="entry name" value="DUF6534"/>
</dbReference>
<proteinExistence type="predicted"/>
<feature type="domain" description="DUF6534" evidence="3">
    <location>
        <begin position="152"/>
        <end position="232"/>
    </location>
</feature>
<dbReference type="STRING" id="205917.A0A4Y9Y604"/>
<feature type="transmembrane region" description="Helical" evidence="2">
    <location>
        <begin position="108"/>
        <end position="128"/>
    </location>
</feature>
<evidence type="ECO:0000313" key="4">
    <source>
        <dbReference type="EMBL" id="TFY57348.1"/>
    </source>
</evidence>
<organism evidence="4 5">
    <name type="scientific">Dentipellis fragilis</name>
    <dbReference type="NCBI Taxonomy" id="205917"/>
    <lineage>
        <taxon>Eukaryota</taxon>
        <taxon>Fungi</taxon>
        <taxon>Dikarya</taxon>
        <taxon>Basidiomycota</taxon>
        <taxon>Agaricomycotina</taxon>
        <taxon>Agaricomycetes</taxon>
        <taxon>Russulales</taxon>
        <taxon>Hericiaceae</taxon>
        <taxon>Dentipellis</taxon>
    </lineage>
</organism>
<dbReference type="PANTHER" id="PTHR40465:SF1">
    <property type="entry name" value="DUF6534 DOMAIN-CONTAINING PROTEIN"/>
    <property type="match status" value="1"/>
</dbReference>
<evidence type="ECO:0000259" key="3">
    <source>
        <dbReference type="Pfam" id="PF20152"/>
    </source>
</evidence>
<dbReference type="Pfam" id="PF20152">
    <property type="entry name" value="DUF6534"/>
    <property type="match status" value="1"/>
</dbReference>
<feature type="transmembrane region" description="Helical" evidence="2">
    <location>
        <begin position="183"/>
        <end position="203"/>
    </location>
</feature>
<keyword evidence="2" id="KW-0812">Transmembrane</keyword>
<feature type="transmembrane region" description="Helical" evidence="2">
    <location>
        <begin position="140"/>
        <end position="167"/>
    </location>
</feature>
<name>A0A4Y9Y604_9AGAM</name>
<evidence type="ECO:0000256" key="1">
    <source>
        <dbReference type="SAM" id="MobiDB-lite"/>
    </source>
</evidence>
<accession>A0A4Y9Y604</accession>
<dbReference type="OrthoDB" id="3231781at2759"/>